<dbReference type="GO" id="GO:0005634">
    <property type="term" value="C:nucleus"/>
    <property type="evidence" value="ECO:0007669"/>
    <property type="project" value="TreeGrafter"/>
</dbReference>
<dbReference type="EMBL" id="SEKV01000157">
    <property type="protein sequence ID" value="TFY62679.1"/>
    <property type="molecule type" value="Genomic_DNA"/>
</dbReference>
<comment type="similarity">
    <text evidence="2">Belongs to the RRG9 family.</text>
</comment>
<organism evidence="6 7">
    <name type="scientific">Rhodofomes roseus</name>
    <dbReference type="NCBI Taxonomy" id="34475"/>
    <lineage>
        <taxon>Eukaryota</taxon>
        <taxon>Fungi</taxon>
        <taxon>Dikarya</taxon>
        <taxon>Basidiomycota</taxon>
        <taxon>Agaricomycotina</taxon>
        <taxon>Agaricomycetes</taxon>
        <taxon>Polyporales</taxon>
        <taxon>Rhodofomes</taxon>
    </lineage>
</organism>
<protein>
    <recommendedName>
        <fullName evidence="3">Required for respiratory growth protein 9, mitochondrial</fullName>
    </recommendedName>
</protein>
<comment type="function">
    <text evidence="1">Required for respiratory activity and maintenance and expression of the mitochondrial genome.</text>
</comment>
<evidence type="ECO:0000256" key="2">
    <source>
        <dbReference type="ARBA" id="ARBA00010895"/>
    </source>
</evidence>
<sequence>MLSIARSATQLTPASRSFVSFYSSVAGLARTTWRTGGHPAPQSVAAEVSDAADIDYDGESSTPKAPMRRKPSKIPTPGAIKAHRAAMKKEFPEGWAPPRKLSREAMDALRALHATNPETFTTPMLASQFRISPEAVRRVLKSKWEPSPELRARLAEKERKHREEWRKQRKLEELQKQNALVEVMKKKAEKKDAFTFK</sequence>
<accession>A0A4Y9YNV0</accession>
<reference evidence="6 7" key="1">
    <citation type="submission" date="2019-01" db="EMBL/GenBank/DDBJ databases">
        <title>Genome sequencing of the rare red list fungi Fomitopsis rosea.</title>
        <authorList>
            <person name="Buettner E."/>
            <person name="Kellner H."/>
        </authorList>
    </citation>
    <scope>NUCLEOTIDE SEQUENCE [LARGE SCALE GENOMIC DNA]</scope>
    <source>
        <strain evidence="6 7">DSM 105464</strain>
    </source>
</reference>
<evidence type="ECO:0000256" key="5">
    <source>
        <dbReference type="SAM" id="MobiDB-lite"/>
    </source>
</evidence>
<feature type="coiled-coil region" evidence="4">
    <location>
        <begin position="157"/>
        <end position="191"/>
    </location>
</feature>
<evidence type="ECO:0000256" key="4">
    <source>
        <dbReference type="SAM" id="Coils"/>
    </source>
</evidence>
<dbReference type="InterPro" id="IPR010487">
    <property type="entry name" value="NGRN/Rrg9"/>
</dbReference>
<comment type="caution">
    <text evidence="6">The sequence shown here is derived from an EMBL/GenBank/DDBJ whole genome shotgun (WGS) entry which is preliminary data.</text>
</comment>
<gene>
    <name evidence="6" type="ORF">EVJ58_g3712</name>
</gene>
<evidence type="ECO:0000256" key="1">
    <source>
        <dbReference type="ARBA" id="ARBA00003548"/>
    </source>
</evidence>
<evidence type="ECO:0000313" key="6">
    <source>
        <dbReference type="EMBL" id="TFY62679.1"/>
    </source>
</evidence>
<dbReference type="Proteomes" id="UP000298390">
    <property type="component" value="Unassembled WGS sequence"/>
</dbReference>
<evidence type="ECO:0000313" key="7">
    <source>
        <dbReference type="Proteomes" id="UP000298390"/>
    </source>
</evidence>
<evidence type="ECO:0000256" key="3">
    <source>
        <dbReference type="ARBA" id="ARBA00013566"/>
    </source>
</evidence>
<proteinExistence type="inferred from homology"/>
<dbReference type="PANTHER" id="PTHR13475">
    <property type="entry name" value="NEUGRIN"/>
    <property type="match status" value="1"/>
</dbReference>
<dbReference type="PANTHER" id="PTHR13475:SF3">
    <property type="entry name" value="NEUGRIN"/>
    <property type="match status" value="1"/>
</dbReference>
<dbReference type="Pfam" id="PF06413">
    <property type="entry name" value="Neugrin"/>
    <property type="match status" value="1"/>
</dbReference>
<feature type="region of interest" description="Disordered" evidence="5">
    <location>
        <begin position="32"/>
        <end position="84"/>
    </location>
</feature>
<dbReference type="STRING" id="34475.A0A4Y9YNV0"/>
<keyword evidence="4" id="KW-0175">Coiled coil</keyword>
<name>A0A4Y9YNV0_9APHY</name>
<dbReference type="AlphaFoldDB" id="A0A4Y9YNV0"/>